<dbReference type="EMBL" id="JAPDRP010000003">
    <property type="protein sequence ID" value="KAJ9648566.1"/>
    <property type="molecule type" value="Genomic_DNA"/>
</dbReference>
<organism evidence="1 2">
    <name type="scientific">Coniosporium tulheliwenetii</name>
    <dbReference type="NCBI Taxonomy" id="3383036"/>
    <lineage>
        <taxon>Eukaryota</taxon>
        <taxon>Fungi</taxon>
        <taxon>Dikarya</taxon>
        <taxon>Ascomycota</taxon>
        <taxon>Pezizomycotina</taxon>
        <taxon>Dothideomycetes</taxon>
        <taxon>Dothideomycetes incertae sedis</taxon>
        <taxon>Coniosporium</taxon>
    </lineage>
</organism>
<gene>
    <name evidence="1" type="primary">YTH1</name>
    <name evidence="1" type="ORF">H2199_001421</name>
</gene>
<comment type="caution">
    <text evidence="1">The sequence shown here is derived from an EMBL/GenBank/DDBJ whole genome shotgun (WGS) entry which is preliminary data.</text>
</comment>
<reference evidence="1" key="1">
    <citation type="submission" date="2022-10" db="EMBL/GenBank/DDBJ databases">
        <title>Culturing micro-colonial fungi from biological soil crusts in the Mojave desert and describing Neophaeococcomyces mojavensis, and introducing the new genera and species Taxawa tesnikishii.</title>
        <authorList>
            <person name="Kurbessoian T."/>
            <person name="Stajich J.E."/>
        </authorList>
    </citation>
    <scope>NUCLEOTIDE SEQUENCE</scope>
    <source>
        <strain evidence="1">JES_115</strain>
    </source>
</reference>
<protein>
    <submittedName>
        <fullName evidence="1">RNA-binding component of cleavage and polyadenylation factor</fullName>
    </submittedName>
</protein>
<accession>A0ACC2ZM69</accession>
<sequence length="251" mass="29321">MAAETASRPTVAEQILQPSLQPSYNFNFNEFLKREYRFGLDPNRPVCKAYMQGHCPLGNACPDKHNVPSHSFNMVCKHWLRGLCKMGEACSYHHEYNLRRMPECSHWARHQTCPNGPECLYAHVDPDFKRPACPWYERGFCPLGPYCANKHVKKDAICKFYLAGFCPDGRECKEGAHPRYQADLKKPEVRVYKSPEQLEQERIEREMEAEREAEREREREERGFSMGGGQQRFGGKGRWNKKRRSGRRGQY</sequence>
<proteinExistence type="predicted"/>
<dbReference type="Proteomes" id="UP001172680">
    <property type="component" value="Unassembled WGS sequence"/>
</dbReference>
<evidence type="ECO:0000313" key="1">
    <source>
        <dbReference type="EMBL" id="KAJ9648566.1"/>
    </source>
</evidence>
<evidence type="ECO:0000313" key="2">
    <source>
        <dbReference type="Proteomes" id="UP001172680"/>
    </source>
</evidence>
<name>A0ACC2ZM69_9PEZI</name>
<keyword evidence="2" id="KW-1185">Reference proteome</keyword>